<dbReference type="AlphaFoldDB" id="A0A392VSN7"/>
<name>A0A392VSN7_9FABA</name>
<sequence>NLLALKAEEPMCAHGGKRFTLMRAFGVLS</sequence>
<reference evidence="1 2" key="1">
    <citation type="journal article" date="2018" name="Front. Plant Sci.">
        <title>Red Clover (Trifolium pratense) and Zigzag Clover (T. medium) - A Picture of Genomic Similarities and Differences.</title>
        <authorList>
            <person name="Dluhosova J."/>
            <person name="Istvanek J."/>
            <person name="Nedelnik J."/>
            <person name="Repkova J."/>
        </authorList>
    </citation>
    <scope>NUCLEOTIDE SEQUENCE [LARGE SCALE GENOMIC DNA]</scope>
    <source>
        <strain evidence="2">cv. 10/8</strain>
        <tissue evidence="1">Leaf</tissue>
    </source>
</reference>
<comment type="caution">
    <text evidence="1">The sequence shown here is derived from an EMBL/GenBank/DDBJ whole genome shotgun (WGS) entry which is preliminary data.</text>
</comment>
<feature type="non-terminal residue" evidence="1">
    <location>
        <position position="1"/>
    </location>
</feature>
<protein>
    <submittedName>
        <fullName evidence="1">Uncharacterized protein</fullName>
    </submittedName>
</protein>
<evidence type="ECO:0000313" key="2">
    <source>
        <dbReference type="Proteomes" id="UP000265520"/>
    </source>
</evidence>
<dbReference type="Proteomes" id="UP000265520">
    <property type="component" value="Unassembled WGS sequence"/>
</dbReference>
<accession>A0A392VSN7</accession>
<proteinExistence type="predicted"/>
<organism evidence="1 2">
    <name type="scientific">Trifolium medium</name>
    <dbReference type="NCBI Taxonomy" id="97028"/>
    <lineage>
        <taxon>Eukaryota</taxon>
        <taxon>Viridiplantae</taxon>
        <taxon>Streptophyta</taxon>
        <taxon>Embryophyta</taxon>
        <taxon>Tracheophyta</taxon>
        <taxon>Spermatophyta</taxon>
        <taxon>Magnoliopsida</taxon>
        <taxon>eudicotyledons</taxon>
        <taxon>Gunneridae</taxon>
        <taxon>Pentapetalae</taxon>
        <taxon>rosids</taxon>
        <taxon>fabids</taxon>
        <taxon>Fabales</taxon>
        <taxon>Fabaceae</taxon>
        <taxon>Papilionoideae</taxon>
        <taxon>50 kb inversion clade</taxon>
        <taxon>NPAAA clade</taxon>
        <taxon>Hologalegina</taxon>
        <taxon>IRL clade</taxon>
        <taxon>Trifolieae</taxon>
        <taxon>Trifolium</taxon>
    </lineage>
</organism>
<keyword evidence="2" id="KW-1185">Reference proteome</keyword>
<dbReference type="EMBL" id="LXQA011245752">
    <property type="protein sequence ID" value="MCI90482.1"/>
    <property type="molecule type" value="Genomic_DNA"/>
</dbReference>
<evidence type="ECO:0000313" key="1">
    <source>
        <dbReference type="EMBL" id="MCI90482.1"/>
    </source>
</evidence>